<dbReference type="EMBL" id="CM040469">
    <property type="protein sequence ID" value="MCI4387427.1"/>
    <property type="molecule type" value="Genomic_DNA"/>
</dbReference>
<comment type="caution">
    <text evidence="1">The sequence shown here is derived from an EMBL/GenBank/DDBJ whole genome shotgun (WGS) entry which is preliminary data.</text>
</comment>
<proteinExistence type="predicted"/>
<evidence type="ECO:0000313" key="2">
    <source>
        <dbReference type="Proteomes" id="UP000829447"/>
    </source>
</evidence>
<dbReference type="Proteomes" id="UP000829447">
    <property type="component" value="Linkage Group LG16"/>
</dbReference>
<gene>
    <name evidence="1" type="ORF">PGIGA_G00073830</name>
</gene>
<evidence type="ECO:0000313" key="1">
    <source>
        <dbReference type="EMBL" id="MCI4387427.1"/>
    </source>
</evidence>
<keyword evidence="2" id="KW-1185">Reference proteome</keyword>
<reference evidence="1 2" key="1">
    <citation type="journal article" date="2022" name="bioRxiv">
        <title>An ancient truncated duplication of the anti-Mullerian hormone receptor type 2 gene is a potential conserved master sex determinant in the Pangasiidae catfish family.</title>
        <authorList>
            <person name="Wen M."/>
            <person name="Pan Q."/>
            <person name="Jouanno E."/>
            <person name="Montfort J."/>
            <person name="Zahm M."/>
            <person name="Cabau C."/>
            <person name="Klopp C."/>
            <person name="Iampietro C."/>
            <person name="Roques C."/>
            <person name="Bouchez O."/>
            <person name="Castinel A."/>
            <person name="Donnadieu C."/>
            <person name="Parrinello H."/>
            <person name="Poncet C."/>
            <person name="Belmonte E."/>
            <person name="Gautier V."/>
            <person name="Avarre J.-C."/>
            <person name="Dugue R."/>
            <person name="Gustiano R."/>
            <person name="Ha T.T.T."/>
            <person name="Campet M."/>
            <person name="Sriphairoj K."/>
            <person name="Ribolli J."/>
            <person name="de Almeida F.L."/>
            <person name="Desvignes T."/>
            <person name="Postlethwait J.H."/>
            <person name="Bucao C.F."/>
            <person name="Robinson-Rechavi M."/>
            <person name="Bobe J."/>
            <person name="Herpin A."/>
            <person name="Guiguen Y."/>
        </authorList>
    </citation>
    <scope>NUCLEOTIDE SEQUENCE [LARGE SCALE GENOMIC DNA]</scope>
    <source>
        <strain evidence="1">YG-Dec2019</strain>
    </source>
</reference>
<name>A0ACC5X885_PANGG</name>
<organism evidence="1 2">
    <name type="scientific">Pangasianodon gigas</name>
    <name type="common">Mekong giant catfish</name>
    <name type="synonym">Pangasius gigas</name>
    <dbReference type="NCBI Taxonomy" id="30993"/>
    <lineage>
        <taxon>Eukaryota</taxon>
        <taxon>Metazoa</taxon>
        <taxon>Chordata</taxon>
        <taxon>Craniata</taxon>
        <taxon>Vertebrata</taxon>
        <taxon>Euteleostomi</taxon>
        <taxon>Actinopterygii</taxon>
        <taxon>Neopterygii</taxon>
        <taxon>Teleostei</taxon>
        <taxon>Ostariophysi</taxon>
        <taxon>Siluriformes</taxon>
        <taxon>Pangasiidae</taxon>
        <taxon>Pangasianodon</taxon>
    </lineage>
</organism>
<sequence>MDWHPPPVFLGKALDPPAQSGETADRDFPTTSTVTVMSSLSSKSSDELCKLLDEYGINHGPIVDSTRKLYEKKLAEAMAKNTKSSSDKTFYREEQEEITYVTYHPPLQVRHENFGDGIRRTRTTENAGDVEDEPIVSYTRTAYQSAPRSRSTAYTSKSSLQDDSPGTVKSEGSKSGGVPGWLRVLVFIIIAVFLYYVYSNMESADENPFKKIES</sequence>
<accession>A0ACC5X885</accession>
<protein>
    <submittedName>
        <fullName evidence="1">Uncharacterized protein</fullName>
    </submittedName>
</protein>